<dbReference type="Proteomes" id="UP001149822">
    <property type="component" value="Unassembled WGS sequence"/>
</dbReference>
<keyword evidence="5" id="KW-1185">Reference proteome</keyword>
<feature type="domain" description="N-acetyltransferase" evidence="3">
    <location>
        <begin position="2"/>
        <end position="147"/>
    </location>
</feature>
<dbReference type="PANTHER" id="PTHR43877">
    <property type="entry name" value="AMINOALKYLPHOSPHONATE N-ACETYLTRANSFERASE-RELATED-RELATED"/>
    <property type="match status" value="1"/>
</dbReference>
<evidence type="ECO:0000256" key="2">
    <source>
        <dbReference type="ARBA" id="ARBA00023315"/>
    </source>
</evidence>
<gene>
    <name evidence="4" type="ORF">OU682_08530</name>
</gene>
<dbReference type="InterPro" id="IPR050832">
    <property type="entry name" value="Bact_Acetyltransf"/>
</dbReference>
<dbReference type="EMBL" id="JAPTYD010000008">
    <property type="protein sequence ID" value="MCZ0961663.1"/>
    <property type="molecule type" value="Genomic_DNA"/>
</dbReference>
<comment type="caution">
    <text evidence="4">The sequence shown here is derived from an EMBL/GenBank/DDBJ whole genome shotgun (WGS) entry which is preliminary data.</text>
</comment>
<proteinExistence type="predicted"/>
<sequence length="147" mass="15952">MVRFRPAGRDDVPAVAAMLADDMLGQDRETTDMSVYLAAFDAMQAQGNNHLIVGTTDDDIVACYQLLIIAGLSSSAALRAQIEGVRVASDRRGMGIGAQLIADAERRARDAGCSQMQLTTNKSRLDAQRFYDRLGFTPSHIGYKKAL</sequence>
<evidence type="ECO:0000313" key="5">
    <source>
        <dbReference type="Proteomes" id="UP001149822"/>
    </source>
</evidence>
<dbReference type="SUPFAM" id="SSF55729">
    <property type="entry name" value="Acyl-CoA N-acyltransferases (Nat)"/>
    <property type="match status" value="1"/>
</dbReference>
<evidence type="ECO:0000259" key="3">
    <source>
        <dbReference type="PROSITE" id="PS51186"/>
    </source>
</evidence>
<reference evidence="4" key="1">
    <citation type="submission" date="2022-12" db="EMBL/GenBank/DDBJ databases">
        <title>Paracoccus sp. EF6 isolated from a lake water.</title>
        <authorList>
            <person name="Liu H."/>
        </authorList>
    </citation>
    <scope>NUCLEOTIDE SEQUENCE</scope>
    <source>
        <strain evidence="4">EF6</strain>
    </source>
</reference>
<dbReference type="Pfam" id="PF00583">
    <property type="entry name" value="Acetyltransf_1"/>
    <property type="match status" value="1"/>
</dbReference>
<evidence type="ECO:0000256" key="1">
    <source>
        <dbReference type="ARBA" id="ARBA00022679"/>
    </source>
</evidence>
<keyword evidence="2" id="KW-0012">Acyltransferase</keyword>
<protein>
    <submittedName>
        <fullName evidence="4">GNAT family N-acetyltransferase</fullName>
    </submittedName>
</protein>
<organism evidence="4 5">
    <name type="scientific">Paracoccus benzoatiresistens</name>
    <dbReference type="NCBI Taxonomy" id="2997341"/>
    <lineage>
        <taxon>Bacteria</taxon>
        <taxon>Pseudomonadati</taxon>
        <taxon>Pseudomonadota</taxon>
        <taxon>Alphaproteobacteria</taxon>
        <taxon>Rhodobacterales</taxon>
        <taxon>Paracoccaceae</taxon>
        <taxon>Paracoccus</taxon>
    </lineage>
</organism>
<dbReference type="RefSeq" id="WP_268941701.1">
    <property type="nucleotide sequence ID" value="NZ_JAPTYD010000008.1"/>
</dbReference>
<keyword evidence="1" id="KW-0808">Transferase</keyword>
<dbReference type="PROSITE" id="PS51186">
    <property type="entry name" value="GNAT"/>
    <property type="match status" value="1"/>
</dbReference>
<name>A0ABT4J3J1_9RHOB</name>
<accession>A0ABT4J3J1</accession>
<dbReference type="Gene3D" id="3.40.630.30">
    <property type="match status" value="1"/>
</dbReference>
<dbReference type="CDD" id="cd04301">
    <property type="entry name" value="NAT_SF"/>
    <property type="match status" value="1"/>
</dbReference>
<dbReference type="InterPro" id="IPR016181">
    <property type="entry name" value="Acyl_CoA_acyltransferase"/>
</dbReference>
<evidence type="ECO:0000313" key="4">
    <source>
        <dbReference type="EMBL" id="MCZ0961663.1"/>
    </source>
</evidence>
<dbReference type="InterPro" id="IPR000182">
    <property type="entry name" value="GNAT_dom"/>
</dbReference>